<dbReference type="PROSITE" id="PS51257">
    <property type="entry name" value="PROKAR_LIPOPROTEIN"/>
    <property type="match status" value="1"/>
</dbReference>
<dbReference type="PROSITE" id="PS51502">
    <property type="entry name" value="S_R_A_B_BARREL"/>
    <property type="match status" value="1"/>
</dbReference>
<feature type="chain" id="PRO_5041289917" evidence="1">
    <location>
        <begin position="23"/>
        <end position="143"/>
    </location>
</feature>
<dbReference type="AlphaFoldDB" id="A0AA49GBY8"/>
<proteinExistence type="predicted"/>
<accession>A0AA49GBY8</accession>
<dbReference type="RefSeq" id="WP_308347438.1">
    <property type="nucleotide sequence ID" value="NZ_CP129971.1"/>
</dbReference>
<keyword evidence="4" id="KW-1185">Reference proteome</keyword>
<feature type="domain" description="Stress-response A/B barrel" evidence="2">
    <location>
        <begin position="39"/>
        <end position="135"/>
    </location>
</feature>
<dbReference type="SMART" id="SM00886">
    <property type="entry name" value="Dabb"/>
    <property type="match status" value="1"/>
</dbReference>
<dbReference type="Gene3D" id="3.30.70.100">
    <property type="match status" value="1"/>
</dbReference>
<reference evidence="3 4" key="1">
    <citation type="submission" date="2023-08" db="EMBL/GenBank/DDBJ databases">
        <title>Comparative genomics and taxonomic characterization of three novel marine species of genus Marivirga.</title>
        <authorList>
            <person name="Muhammad N."/>
            <person name="Kim S.-G."/>
        </authorList>
    </citation>
    <scope>NUCLEOTIDE SEQUENCE [LARGE SCALE GENOMIC DNA]</scope>
    <source>
        <strain evidence="3 4">BDSF4-3</strain>
    </source>
</reference>
<evidence type="ECO:0000313" key="3">
    <source>
        <dbReference type="EMBL" id="WKK74567.2"/>
    </source>
</evidence>
<evidence type="ECO:0000256" key="1">
    <source>
        <dbReference type="SAM" id="SignalP"/>
    </source>
</evidence>
<dbReference type="InterPro" id="IPR011008">
    <property type="entry name" value="Dimeric_a/b-barrel"/>
</dbReference>
<dbReference type="SUPFAM" id="SSF54909">
    <property type="entry name" value="Dimeric alpha+beta barrel"/>
    <property type="match status" value="1"/>
</dbReference>
<evidence type="ECO:0000313" key="4">
    <source>
        <dbReference type="Proteomes" id="UP001230496"/>
    </source>
</evidence>
<dbReference type="EMBL" id="CP129971">
    <property type="protein sequence ID" value="WKK74567.2"/>
    <property type="molecule type" value="Genomic_DNA"/>
</dbReference>
<gene>
    <name evidence="3" type="ORF">QYS49_23005</name>
</gene>
<name>A0AA49GBY8_9BACT</name>
<keyword evidence="1" id="KW-0732">Signal</keyword>
<dbReference type="Proteomes" id="UP001230496">
    <property type="component" value="Chromosome"/>
</dbReference>
<organism evidence="3 4">
    <name type="scientific">Marivirga salinarum</name>
    <dbReference type="NCBI Taxonomy" id="3059078"/>
    <lineage>
        <taxon>Bacteria</taxon>
        <taxon>Pseudomonadati</taxon>
        <taxon>Bacteroidota</taxon>
        <taxon>Cytophagia</taxon>
        <taxon>Cytophagales</taxon>
        <taxon>Marivirgaceae</taxon>
        <taxon>Marivirga</taxon>
    </lineage>
</organism>
<dbReference type="Pfam" id="PF07876">
    <property type="entry name" value="Dabb"/>
    <property type="match status" value="1"/>
</dbReference>
<dbReference type="KEGG" id="msaa:QYS49_23005"/>
<sequence>MKNIFKVLLLLSILSFILSCQKSDNKVNSTEVQSTKCMLQHNVYFYLQDSISNAEIKEFEAGLKKLLSIDVIYQSEAGMTGTTKSREVTDHEFDYSLFIWFKTMEDYEVYAEHPDHMEFIDDFKHLWSDVKVYDSEIIEIGAE</sequence>
<protein>
    <submittedName>
        <fullName evidence="3">Dabb family protein</fullName>
    </submittedName>
</protein>
<evidence type="ECO:0000259" key="2">
    <source>
        <dbReference type="PROSITE" id="PS51502"/>
    </source>
</evidence>
<dbReference type="InterPro" id="IPR013097">
    <property type="entry name" value="Dabb"/>
</dbReference>
<feature type="signal peptide" evidence="1">
    <location>
        <begin position="1"/>
        <end position="22"/>
    </location>
</feature>